<gene>
    <name evidence="5" type="primary">RvY_12582-1</name>
    <name evidence="5" type="synonym">RvY_12582.1</name>
    <name evidence="5" type="ORF">RvY_12582</name>
</gene>
<dbReference type="PANTHER" id="PTHR24085">
    <property type="entry name" value="NUCLEAR HORMONE RECEPTOR"/>
    <property type="match status" value="1"/>
</dbReference>
<protein>
    <recommendedName>
        <fullName evidence="4">NR LBD domain-containing protein</fullName>
    </recommendedName>
</protein>
<keyword evidence="1" id="KW-0805">Transcription regulation</keyword>
<dbReference type="InterPro" id="IPR000536">
    <property type="entry name" value="Nucl_hrmn_rcpt_lig-bd"/>
</dbReference>
<proteinExistence type="predicted"/>
<name>A0A1D1VK19_RAMVA</name>
<dbReference type="GO" id="GO:0000981">
    <property type="term" value="F:DNA-binding transcription factor activity, RNA polymerase II-specific"/>
    <property type="evidence" value="ECO:0007669"/>
    <property type="project" value="TreeGrafter"/>
</dbReference>
<evidence type="ECO:0000313" key="5">
    <source>
        <dbReference type="EMBL" id="GAV01957.1"/>
    </source>
</evidence>
<evidence type="ECO:0000313" key="6">
    <source>
        <dbReference type="Proteomes" id="UP000186922"/>
    </source>
</evidence>
<dbReference type="Proteomes" id="UP000186922">
    <property type="component" value="Unassembled WGS sequence"/>
</dbReference>
<evidence type="ECO:0000256" key="2">
    <source>
        <dbReference type="ARBA" id="ARBA00023163"/>
    </source>
</evidence>
<feature type="domain" description="NR LBD" evidence="4">
    <location>
        <begin position="1"/>
        <end position="151"/>
    </location>
</feature>
<dbReference type="GO" id="GO:0000978">
    <property type="term" value="F:RNA polymerase II cis-regulatory region sequence-specific DNA binding"/>
    <property type="evidence" value="ECO:0007669"/>
    <property type="project" value="TreeGrafter"/>
</dbReference>
<keyword evidence="3" id="KW-0675">Receptor</keyword>
<dbReference type="AlphaFoldDB" id="A0A1D1VK19"/>
<dbReference type="PANTHER" id="PTHR24085:SF9">
    <property type="match status" value="1"/>
</dbReference>
<accession>A0A1D1VK19</accession>
<evidence type="ECO:0000256" key="1">
    <source>
        <dbReference type="ARBA" id="ARBA00023015"/>
    </source>
</evidence>
<dbReference type="GO" id="GO:0005667">
    <property type="term" value="C:transcription regulator complex"/>
    <property type="evidence" value="ECO:0007669"/>
    <property type="project" value="TreeGrafter"/>
</dbReference>
<dbReference type="EMBL" id="BDGG01000007">
    <property type="protein sequence ID" value="GAV01957.1"/>
    <property type="molecule type" value="Genomic_DNA"/>
</dbReference>
<evidence type="ECO:0000256" key="3">
    <source>
        <dbReference type="ARBA" id="ARBA00023170"/>
    </source>
</evidence>
<dbReference type="GO" id="GO:0071376">
    <property type="term" value="P:cellular response to corticotropin-releasing hormone stimulus"/>
    <property type="evidence" value="ECO:0007669"/>
    <property type="project" value="TreeGrafter"/>
</dbReference>
<sequence>MIVRMCWSHYDLHSDRFVLSGGLYLTHIRCHTIGLGDVEKNLFKLAERIAEMRLDATCQCILCALCFFQSDYSDVWEDIKVQSLQEPLVDLLKSLLPRLQPTRTELFSELITQTLVELRFLSDCCREKIRCGEQPAADTLKELFCSWPQFMEAAPTPHAKLAPSPFVQYPA</sequence>
<dbReference type="GO" id="GO:0005634">
    <property type="term" value="C:nucleus"/>
    <property type="evidence" value="ECO:0007669"/>
    <property type="project" value="TreeGrafter"/>
</dbReference>
<dbReference type="STRING" id="947166.A0A1D1VK19"/>
<keyword evidence="6" id="KW-1185">Reference proteome</keyword>
<keyword evidence="2" id="KW-0804">Transcription</keyword>
<organism evidence="5 6">
    <name type="scientific">Ramazzottius varieornatus</name>
    <name type="common">Water bear</name>
    <name type="synonym">Tardigrade</name>
    <dbReference type="NCBI Taxonomy" id="947166"/>
    <lineage>
        <taxon>Eukaryota</taxon>
        <taxon>Metazoa</taxon>
        <taxon>Ecdysozoa</taxon>
        <taxon>Tardigrada</taxon>
        <taxon>Eutardigrada</taxon>
        <taxon>Parachela</taxon>
        <taxon>Hypsibioidea</taxon>
        <taxon>Ramazzottiidae</taxon>
        <taxon>Ramazzottius</taxon>
    </lineage>
</organism>
<dbReference type="Gene3D" id="1.10.565.10">
    <property type="entry name" value="Retinoid X Receptor"/>
    <property type="match status" value="1"/>
</dbReference>
<dbReference type="PROSITE" id="PS51843">
    <property type="entry name" value="NR_LBD"/>
    <property type="match status" value="1"/>
</dbReference>
<reference evidence="5 6" key="1">
    <citation type="journal article" date="2016" name="Nat. Commun.">
        <title>Extremotolerant tardigrade genome and improved radiotolerance of human cultured cells by tardigrade-unique protein.</title>
        <authorList>
            <person name="Hashimoto T."/>
            <person name="Horikawa D.D."/>
            <person name="Saito Y."/>
            <person name="Kuwahara H."/>
            <person name="Kozuka-Hata H."/>
            <person name="Shin-I T."/>
            <person name="Minakuchi Y."/>
            <person name="Ohishi K."/>
            <person name="Motoyama A."/>
            <person name="Aizu T."/>
            <person name="Enomoto A."/>
            <person name="Kondo K."/>
            <person name="Tanaka S."/>
            <person name="Hara Y."/>
            <person name="Koshikawa S."/>
            <person name="Sagara H."/>
            <person name="Miura T."/>
            <person name="Yokobori S."/>
            <person name="Miyagawa K."/>
            <person name="Suzuki Y."/>
            <person name="Kubo T."/>
            <person name="Oyama M."/>
            <person name="Kohara Y."/>
            <person name="Fujiyama A."/>
            <person name="Arakawa K."/>
            <person name="Katayama T."/>
            <person name="Toyoda A."/>
            <person name="Kunieda T."/>
        </authorList>
    </citation>
    <scope>NUCLEOTIDE SEQUENCE [LARGE SCALE GENOMIC DNA]</scope>
    <source>
        <strain evidence="5 6">YOKOZUNA-1</strain>
    </source>
</reference>
<dbReference type="GO" id="GO:0035259">
    <property type="term" value="F:nuclear glucocorticoid receptor binding"/>
    <property type="evidence" value="ECO:0007669"/>
    <property type="project" value="TreeGrafter"/>
</dbReference>
<dbReference type="SUPFAM" id="SSF48508">
    <property type="entry name" value="Nuclear receptor ligand-binding domain"/>
    <property type="match status" value="1"/>
</dbReference>
<comment type="caution">
    <text evidence="5">The sequence shown here is derived from an EMBL/GenBank/DDBJ whole genome shotgun (WGS) entry which is preliminary data.</text>
</comment>
<dbReference type="OrthoDB" id="6081310at2759"/>
<dbReference type="InterPro" id="IPR035500">
    <property type="entry name" value="NHR-like_dom_sf"/>
</dbReference>
<evidence type="ECO:0000259" key="4">
    <source>
        <dbReference type="PROSITE" id="PS51843"/>
    </source>
</evidence>